<accession>A0A7Y0RCU8</accession>
<comment type="caution">
    <text evidence="2">The sequence shown here is derived from an EMBL/GenBank/DDBJ whole genome shotgun (WGS) entry which is preliminary data.</text>
</comment>
<protein>
    <submittedName>
        <fullName evidence="2">Uncharacterized protein</fullName>
    </submittedName>
</protein>
<gene>
    <name evidence="2" type="ORF">HIU99_09715</name>
</gene>
<evidence type="ECO:0000313" key="3">
    <source>
        <dbReference type="Proteomes" id="UP000567186"/>
    </source>
</evidence>
<proteinExistence type="predicted"/>
<feature type="compositionally biased region" description="Polar residues" evidence="1">
    <location>
        <begin position="1"/>
        <end position="12"/>
    </location>
</feature>
<dbReference type="AlphaFoldDB" id="A0A7Y0RCU8"/>
<organism evidence="2 3">
    <name type="scientific">Marinobacter orientalis</name>
    <dbReference type="NCBI Taxonomy" id="1928859"/>
    <lineage>
        <taxon>Bacteria</taxon>
        <taxon>Pseudomonadati</taxon>
        <taxon>Pseudomonadota</taxon>
        <taxon>Gammaproteobacteria</taxon>
        <taxon>Pseudomonadales</taxon>
        <taxon>Marinobacteraceae</taxon>
        <taxon>Marinobacter</taxon>
    </lineage>
</organism>
<feature type="compositionally biased region" description="Basic and acidic residues" evidence="1">
    <location>
        <begin position="36"/>
        <end position="64"/>
    </location>
</feature>
<evidence type="ECO:0000256" key="1">
    <source>
        <dbReference type="SAM" id="MobiDB-lite"/>
    </source>
</evidence>
<evidence type="ECO:0000313" key="2">
    <source>
        <dbReference type="EMBL" id="NMT63875.1"/>
    </source>
</evidence>
<reference evidence="2 3" key="1">
    <citation type="submission" date="2020-04" db="EMBL/GenBank/DDBJ databases">
        <title>Marinobacter oceani sp. nov., isolated from marine solar saltern.</title>
        <authorList>
            <person name="Chen X.-Y."/>
        </authorList>
    </citation>
    <scope>NUCLEOTIDE SEQUENCE [LARGE SCALE GENOMIC DNA]</scope>
    <source>
        <strain evidence="2 3">W62</strain>
    </source>
</reference>
<feature type="compositionally biased region" description="Basic and acidic residues" evidence="1">
    <location>
        <begin position="13"/>
        <end position="25"/>
    </location>
</feature>
<dbReference type="Proteomes" id="UP000567186">
    <property type="component" value="Unassembled WGS sequence"/>
</dbReference>
<sequence>MNKPQNESQPNDTKGKNKTEQRGSEGETVLGEINDESERHGSKDEAEPGDAKKHGGKKDEKDAVVGEINDDATKEKK</sequence>
<name>A0A7Y0RCU8_9GAMM</name>
<keyword evidence="3" id="KW-1185">Reference proteome</keyword>
<dbReference type="EMBL" id="JABCKY010000002">
    <property type="protein sequence ID" value="NMT63875.1"/>
    <property type="molecule type" value="Genomic_DNA"/>
</dbReference>
<feature type="region of interest" description="Disordered" evidence="1">
    <location>
        <begin position="1"/>
        <end position="77"/>
    </location>
</feature>
<dbReference type="RefSeq" id="WP_135955041.1">
    <property type="nucleotide sequence ID" value="NZ_JABCKY010000002.1"/>
</dbReference>